<dbReference type="RefSeq" id="WP_248550714.1">
    <property type="nucleotide sequence ID" value="NZ_JALPRK010000003.1"/>
</dbReference>
<evidence type="ECO:0000313" key="3">
    <source>
        <dbReference type="Proteomes" id="UP001139534"/>
    </source>
</evidence>
<evidence type="ECO:0000313" key="2">
    <source>
        <dbReference type="EMBL" id="MCK8486496.1"/>
    </source>
</evidence>
<evidence type="ECO:0008006" key="4">
    <source>
        <dbReference type="Google" id="ProtNLM"/>
    </source>
</evidence>
<reference evidence="2" key="1">
    <citation type="submission" date="2022-04" db="EMBL/GenBank/DDBJ databases">
        <authorList>
            <person name="Seo M.-J."/>
        </authorList>
    </citation>
    <scope>NUCLEOTIDE SEQUENCE</scope>
    <source>
        <strain evidence="2">MBLB2552</strain>
    </source>
</reference>
<gene>
    <name evidence="2" type="ORF">M0651_04825</name>
</gene>
<dbReference type="Proteomes" id="UP001139534">
    <property type="component" value="Unassembled WGS sequence"/>
</dbReference>
<comment type="caution">
    <text evidence="2">The sequence shown here is derived from an EMBL/GenBank/DDBJ whole genome shotgun (WGS) entry which is preliminary data.</text>
</comment>
<name>A0A9X1XXB5_9BACL</name>
<dbReference type="AlphaFoldDB" id="A0A9X1XXB5"/>
<feature type="chain" id="PRO_5040782970" description="Intracellular proteinase inhibitor BsuPI domain-containing protein" evidence="1">
    <location>
        <begin position="24"/>
        <end position="168"/>
    </location>
</feature>
<feature type="signal peptide" evidence="1">
    <location>
        <begin position="1"/>
        <end position="23"/>
    </location>
</feature>
<dbReference type="EMBL" id="JALPRK010000003">
    <property type="protein sequence ID" value="MCK8486496.1"/>
    <property type="molecule type" value="Genomic_DNA"/>
</dbReference>
<sequence length="168" mass="18631">MKKSALGLAAALGLLLLAGCSSFDPVDQALTRLRPAENGAASQQTDRPFTVELSVPKRAGLDETFTLIASLHNLSKQRFELQSKPRMFHYLIVDSAGNRVNTITEVDSAVARSMGGETDINEFFETRIDRIGTYEIYAVAEFSVKEDGVYKDLTYETEHHRIEIGPYS</sequence>
<organism evidence="2 3">
    <name type="scientific">Paenibacillus mellifer</name>
    <dbReference type="NCBI Taxonomy" id="2937794"/>
    <lineage>
        <taxon>Bacteria</taxon>
        <taxon>Bacillati</taxon>
        <taxon>Bacillota</taxon>
        <taxon>Bacilli</taxon>
        <taxon>Bacillales</taxon>
        <taxon>Paenibacillaceae</taxon>
        <taxon>Paenibacillus</taxon>
    </lineage>
</organism>
<evidence type="ECO:0000256" key="1">
    <source>
        <dbReference type="SAM" id="SignalP"/>
    </source>
</evidence>
<proteinExistence type="predicted"/>
<accession>A0A9X1XXB5</accession>
<protein>
    <recommendedName>
        <fullName evidence="4">Intracellular proteinase inhibitor BsuPI domain-containing protein</fullName>
    </recommendedName>
</protein>
<dbReference type="PROSITE" id="PS51257">
    <property type="entry name" value="PROKAR_LIPOPROTEIN"/>
    <property type="match status" value="1"/>
</dbReference>
<keyword evidence="1" id="KW-0732">Signal</keyword>
<keyword evidence="3" id="KW-1185">Reference proteome</keyword>